<organism evidence="2 3">
    <name type="scientific">Achromobacter deleyi</name>
    <dbReference type="NCBI Taxonomy" id="1353891"/>
    <lineage>
        <taxon>Bacteria</taxon>
        <taxon>Pseudomonadati</taxon>
        <taxon>Pseudomonadota</taxon>
        <taxon>Betaproteobacteria</taxon>
        <taxon>Burkholderiales</taxon>
        <taxon>Alcaligenaceae</taxon>
        <taxon>Achromobacter</taxon>
    </lineage>
</organism>
<name>A0A6S7ANQ9_9BURK</name>
<feature type="region of interest" description="Disordered" evidence="1">
    <location>
        <begin position="161"/>
        <end position="209"/>
    </location>
</feature>
<feature type="compositionally biased region" description="Polar residues" evidence="1">
    <location>
        <begin position="161"/>
        <end position="171"/>
    </location>
</feature>
<gene>
    <name evidence="2" type="ORF">LMG3458_05812</name>
</gene>
<protein>
    <submittedName>
        <fullName evidence="2">Uncharacterized protein</fullName>
    </submittedName>
</protein>
<reference evidence="2 3" key="1">
    <citation type="submission" date="2020-04" db="EMBL/GenBank/DDBJ databases">
        <authorList>
            <person name="De Canck E."/>
        </authorList>
    </citation>
    <scope>NUCLEOTIDE SEQUENCE [LARGE SCALE GENOMIC DNA]</scope>
    <source>
        <strain evidence="2 3">LMG 3458</strain>
    </source>
</reference>
<feature type="compositionally biased region" description="Basic and acidic residues" evidence="1">
    <location>
        <begin position="177"/>
        <end position="190"/>
    </location>
</feature>
<dbReference type="AlphaFoldDB" id="A0A6S7ANQ9"/>
<dbReference type="Proteomes" id="UP000494111">
    <property type="component" value="Unassembled WGS sequence"/>
</dbReference>
<evidence type="ECO:0000313" key="3">
    <source>
        <dbReference type="Proteomes" id="UP000494111"/>
    </source>
</evidence>
<evidence type="ECO:0000313" key="2">
    <source>
        <dbReference type="EMBL" id="CAB3741162.1"/>
    </source>
</evidence>
<sequence length="209" mass="22066">MGRRGGLRVRQEALQQLEETFIERRPRHGLAGRLDQRIVAGAERHRHLPQHAHAYAGRTGGALDGIAVLHGVGEHGGALVGGAVRGAIDVEADLRVLAVVALEILVAGDARTFEFVDVVALAEQGPPPGVARRVAARRDRPGIGVVLGEVFFFEGGFGSGASRQDGCQGSAQRKGKTRGDAGHEKIRLRGDGGIIGQGPSVRRPREPAQ</sequence>
<evidence type="ECO:0000256" key="1">
    <source>
        <dbReference type="SAM" id="MobiDB-lite"/>
    </source>
</evidence>
<dbReference type="EMBL" id="CADIJO010000036">
    <property type="protein sequence ID" value="CAB3741162.1"/>
    <property type="molecule type" value="Genomic_DNA"/>
</dbReference>
<proteinExistence type="predicted"/>
<accession>A0A6S7ANQ9</accession>